<dbReference type="InterPro" id="IPR000683">
    <property type="entry name" value="Gfo/Idh/MocA-like_OxRdtase_N"/>
</dbReference>
<dbReference type="Pfam" id="PF01408">
    <property type="entry name" value="GFO_IDH_MocA"/>
    <property type="match status" value="1"/>
</dbReference>
<dbReference type="STRING" id="762486.SAMN05444411_103327"/>
<evidence type="ECO:0000256" key="1">
    <source>
        <dbReference type="ARBA" id="ARBA00010928"/>
    </source>
</evidence>
<sequence length="357" mass="40370">MMELKYKPELPKEKRPIYIIGAGGIVRDAHLPAYKNAGFVVEGITNRTKKRAEDLAASFNIPNVYNNVEEMVAAAPENAVFDLTLMPNQFVATLELLPDEAAVLIQKPMGDDYEQTLAILEVCRRKKLKAAINCQMRYAPYVMAAKYLIEQGLIGELYDFEVRLCLYTPWEYFPNVVNHPRLEIQQHSIHYIDLIRSFLGNPGKVYSKTLKHPAKPMSSTRTTTIMDYSDSMRAIINTNHDHNFGEKNQESFVKWEGTKGAIKARIGLLLDYPNGKPDLFQYCIVKEGEEPKWVEVELEGSWFPDAFVGTMASLMRYVEGSTDELPTSVEDVVHSMAIVEAAYESNNEGGVSPNYNI</sequence>
<name>A0A1H2ZQC1_9FLAO</name>
<keyword evidence="6" id="KW-1185">Reference proteome</keyword>
<dbReference type="InterPro" id="IPR051317">
    <property type="entry name" value="Gfo/Idh/MocA_oxidoreduct"/>
</dbReference>
<evidence type="ECO:0000256" key="2">
    <source>
        <dbReference type="ARBA" id="ARBA00023002"/>
    </source>
</evidence>
<dbReference type="RefSeq" id="WP_245729920.1">
    <property type="nucleotide sequence ID" value="NZ_FNNJ01000003.1"/>
</dbReference>
<feature type="domain" description="Gfo/Idh/MocA-like oxidoreductase C-terminal" evidence="4">
    <location>
        <begin position="146"/>
        <end position="350"/>
    </location>
</feature>
<dbReference type="SUPFAM" id="SSF55347">
    <property type="entry name" value="Glyceraldehyde-3-phosphate dehydrogenase-like, C-terminal domain"/>
    <property type="match status" value="1"/>
</dbReference>
<dbReference type="Proteomes" id="UP000199595">
    <property type="component" value="Unassembled WGS sequence"/>
</dbReference>
<dbReference type="SUPFAM" id="SSF51735">
    <property type="entry name" value="NAD(P)-binding Rossmann-fold domains"/>
    <property type="match status" value="1"/>
</dbReference>
<protein>
    <submittedName>
        <fullName evidence="5">Predicted dehydrogenase</fullName>
    </submittedName>
</protein>
<organism evidence="5 6">
    <name type="scientific">Lutibacter oricola</name>
    <dbReference type="NCBI Taxonomy" id="762486"/>
    <lineage>
        <taxon>Bacteria</taxon>
        <taxon>Pseudomonadati</taxon>
        <taxon>Bacteroidota</taxon>
        <taxon>Flavobacteriia</taxon>
        <taxon>Flavobacteriales</taxon>
        <taxon>Flavobacteriaceae</taxon>
        <taxon>Lutibacter</taxon>
    </lineage>
</organism>
<accession>A0A1H2ZQC1</accession>
<feature type="domain" description="Gfo/Idh/MocA-like oxidoreductase N-terminal" evidence="3">
    <location>
        <begin position="18"/>
        <end position="131"/>
    </location>
</feature>
<dbReference type="InterPro" id="IPR004104">
    <property type="entry name" value="Gfo/Idh/MocA-like_OxRdtase_C"/>
</dbReference>
<keyword evidence="2" id="KW-0560">Oxidoreductase</keyword>
<evidence type="ECO:0000313" key="5">
    <source>
        <dbReference type="EMBL" id="SDX19471.1"/>
    </source>
</evidence>
<evidence type="ECO:0000259" key="3">
    <source>
        <dbReference type="Pfam" id="PF01408"/>
    </source>
</evidence>
<dbReference type="GO" id="GO:0000166">
    <property type="term" value="F:nucleotide binding"/>
    <property type="evidence" value="ECO:0007669"/>
    <property type="project" value="InterPro"/>
</dbReference>
<dbReference type="InterPro" id="IPR036291">
    <property type="entry name" value="NAD(P)-bd_dom_sf"/>
</dbReference>
<evidence type="ECO:0000313" key="6">
    <source>
        <dbReference type="Proteomes" id="UP000199595"/>
    </source>
</evidence>
<dbReference type="EMBL" id="FNNJ01000003">
    <property type="protein sequence ID" value="SDX19471.1"/>
    <property type="molecule type" value="Genomic_DNA"/>
</dbReference>
<dbReference type="PANTHER" id="PTHR43708:SF5">
    <property type="entry name" value="CONSERVED EXPRESSED OXIDOREDUCTASE (EUROFUNG)-RELATED"/>
    <property type="match status" value="1"/>
</dbReference>
<gene>
    <name evidence="5" type="ORF">SAMN05444411_103327</name>
</gene>
<evidence type="ECO:0000259" key="4">
    <source>
        <dbReference type="Pfam" id="PF02894"/>
    </source>
</evidence>
<dbReference type="PANTHER" id="PTHR43708">
    <property type="entry name" value="CONSERVED EXPRESSED OXIDOREDUCTASE (EUROFUNG)"/>
    <property type="match status" value="1"/>
</dbReference>
<dbReference type="AlphaFoldDB" id="A0A1H2ZQC1"/>
<proteinExistence type="inferred from homology"/>
<dbReference type="GO" id="GO:0016491">
    <property type="term" value="F:oxidoreductase activity"/>
    <property type="evidence" value="ECO:0007669"/>
    <property type="project" value="UniProtKB-KW"/>
</dbReference>
<dbReference type="Pfam" id="PF02894">
    <property type="entry name" value="GFO_IDH_MocA_C"/>
    <property type="match status" value="1"/>
</dbReference>
<dbReference type="Gene3D" id="3.40.50.720">
    <property type="entry name" value="NAD(P)-binding Rossmann-like Domain"/>
    <property type="match status" value="1"/>
</dbReference>
<comment type="similarity">
    <text evidence="1">Belongs to the Gfo/Idh/MocA family.</text>
</comment>
<reference evidence="5 6" key="1">
    <citation type="submission" date="2016-10" db="EMBL/GenBank/DDBJ databases">
        <authorList>
            <person name="de Groot N.N."/>
        </authorList>
    </citation>
    <scope>NUCLEOTIDE SEQUENCE [LARGE SCALE GENOMIC DNA]</scope>
    <source>
        <strain evidence="5 6">DSM 24956</strain>
    </source>
</reference>
<dbReference type="Gene3D" id="3.30.360.10">
    <property type="entry name" value="Dihydrodipicolinate Reductase, domain 2"/>
    <property type="match status" value="1"/>
</dbReference>